<evidence type="ECO:0000313" key="1">
    <source>
        <dbReference type="EMBL" id="KAH3815708.1"/>
    </source>
</evidence>
<gene>
    <name evidence="1" type="ORF">DPMN_144239</name>
</gene>
<dbReference type="AlphaFoldDB" id="A0A9D4GF82"/>
<dbReference type="EMBL" id="JAIWYP010000006">
    <property type="protein sequence ID" value="KAH3815708.1"/>
    <property type="molecule type" value="Genomic_DNA"/>
</dbReference>
<accession>A0A9D4GF82</accession>
<proteinExistence type="predicted"/>
<protein>
    <submittedName>
        <fullName evidence="1">Uncharacterized protein</fullName>
    </submittedName>
</protein>
<organism evidence="1 2">
    <name type="scientific">Dreissena polymorpha</name>
    <name type="common">Zebra mussel</name>
    <name type="synonym">Mytilus polymorpha</name>
    <dbReference type="NCBI Taxonomy" id="45954"/>
    <lineage>
        <taxon>Eukaryota</taxon>
        <taxon>Metazoa</taxon>
        <taxon>Spiralia</taxon>
        <taxon>Lophotrochozoa</taxon>
        <taxon>Mollusca</taxon>
        <taxon>Bivalvia</taxon>
        <taxon>Autobranchia</taxon>
        <taxon>Heteroconchia</taxon>
        <taxon>Euheterodonta</taxon>
        <taxon>Imparidentia</taxon>
        <taxon>Neoheterodontei</taxon>
        <taxon>Myida</taxon>
        <taxon>Dreissenoidea</taxon>
        <taxon>Dreissenidae</taxon>
        <taxon>Dreissena</taxon>
    </lineage>
</organism>
<evidence type="ECO:0000313" key="2">
    <source>
        <dbReference type="Proteomes" id="UP000828390"/>
    </source>
</evidence>
<reference evidence="1" key="1">
    <citation type="journal article" date="2019" name="bioRxiv">
        <title>The Genome of the Zebra Mussel, Dreissena polymorpha: A Resource for Invasive Species Research.</title>
        <authorList>
            <person name="McCartney M.A."/>
            <person name="Auch B."/>
            <person name="Kono T."/>
            <person name="Mallez S."/>
            <person name="Zhang Y."/>
            <person name="Obille A."/>
            <person name="Becker A."/>
            <person name="Abrahante J.E."/>
            <person name="Garbe J."/>
            <person name="Badalamenti J.P."/>
            <person name="Herman A."/>
            <person name="Mangelson H."/>
            <person name="Liachko I."/>
            <person name="Sullivan S."/>
            <person name="Sone E.D."/>
            <person name="Koren S."/>
            <person name="Silverstein K.A.T."/>
            <person name="Beckman K.B."/>
            <person name="Gohl D.M."/>
        </authorList>
    </citation>
    <scope>NUCLEOTIDE SEQUENCE</scope>
    <source>
        <strain evidence="1">Duluth1</strain>
        <tissue evidence="1">Whole animal</tissue>
    </source>
</reference>
<reference evidence="1" key="2">
    <citation type="submission" date="2020-11" db="EMBL/GenBank/DDBJ databases">
        <authorList>
            <person name="McCartney M.A."/>
            <person name="Auch B."/>
            <person name="Kono T."/>
            <person name="Mallez S."/>
            <person name="Becker A."/>
            <person name="Gohl D.M."/>
            <person name="Silverstein K.A.T."/>
            <person name="Koren S."/>
            <person name="Bechman K.B."/>
            <person name="Herman A."/>
            <person name="Abrahante J.E."/>
            <person name="Garbe J."/>
        </authorList>
    </citation>
    <scope>NUCLEOTIDE SEQUENCE</scope>
    <source>
        <strain evidence="1">Duluth1</strain>
        <tissue evidence="1">Whole animal</tissue>
    </source>
</reference>
<name>A0A9D4GF82_DREPO</name>
<keyword evidence="2" id="KW-1185">Reference proteome</keyword>
<sequence>MQNADNSTVTVSEAMVDSGSLERLHIMCKINSIPSIVGFNNINMYRVDKNGLVEHLATMRSRYPDIPDPGYLRPALVQSSATMQAVGVYSEKNPSLGISVPVSSLTCNDGLQYN</sequence>
<comment type="caution">
    <text evidence="1">The sequence shown here is derived from an EMBL/GenBank/DDBJ whole genome shotgun (WGS) entry which is preliminary data.</text>
</comment>
<dbReference type="Proteomes" id="UP000828390">
    <property type="component" value="Unassembled WGS sequence"/>
</dbReference>